<gene>
    <name evidence="2" type="ORF">scyTo_0017513</name>
</gene>
<dbReference type="AlphaFoldDB" id="A0A401PUR7"/>
<dbReference type="EMBL" id="BFAA01011459">
    <property type="protein sequence ID" value="GCB76858.1"/>
    <property type="molecule type" value="Genomic_DNA"/>
</dbReference>
<sequence length="134" mass="14408">MASLSLLFLALALFPHGIHSCDHHSMQILETGNTREITINYTVVYGLSCTSSCSHSLCLTVPEGTGVHQIMKLAEDKDPIFLKSNKTASDTEALSQATGNSGGRCVEVFGLASDLLESVLSIGTPGRIRVNRRF</sequence>
<keyword evidence="3" id="KW-1185">Reference proteome</keyword>
<feature type="chain" id="PRO_5019264438" evidence="1">
    <location>
        <begin position="21"/>
        <end position="134"/>
    </location>
</feature>
<keyword evidence="1" id="KW-0732">Signal</keyword>
<comment type="caution">
    <text evidence="2">The sequence shown here is derived from an EMBL/GenBank/DDBJ whole genome shotgun (WGS) entry which is preliminary data.</text>
</comment>
<feature type="signal peptide" evidence="1">
    <location>
        <begin position="1"/>
        <end position="20"/>
    </location>
</feature>
<evidence type="ECO:0000256" key="1">
    <source>
        <dbReference type="SAM" id="SignalP"/>
    </source>
</evidence>
<evidence type="ECO:0000313" key="3">
    <source>
        <dbReference type="Proteomes" id="UP000288216"/>
    </source>
</evidence>
<evidence type="ECO:0000313" key="2">
    <source>
        <dbReference type="EMBL" id="GCB76858.1"/>
    </source>
</evidence>
<protein>
    <submittedName>
        <fullName evidence="2">Uncharacterized protein</fullName>
    </submittedName>
</protein>
<reference evidence="2 3" key="1">
    <citation type="journal article" date="2018" name="Nat. Ecol. Evol.">
        <title>Shark genomes provide insights into elasmobranch evolution and the origin of vertebrates.</title>
        <authorList>
            <person name="Hara Y"/>
            <person name="Yamaguchi K"/>
            <person name="Onimaru K"/>
            <person name="Kadota M"/>
            <person name="Koyanagi M"/>
            <person name="Keeley SD"/>
            <person name="Tatsumi K"/>
            <person name="Tanaka K"/>
            <person name="Motone F"/>
            <person name="Kageyama Y"/>
            <person name="Nozu R"/>
            <person name="Adachi N"/>
            <person name="Nishimura O"/>
            <person name="Nakagawa R"/>
            <person name="Tanegashima C"/>
            <person name="Kiyatake I"/>
            <person name="Matsumoto R"/>
            <person name="Murakumo K"/>
            <person name="Nishida K"/>
            <person name="Terakita A"/>
            <person name="Kuratani S"/>
            <person name="Sato K"/>
            <person name="Hyodo S Kuraku.S."/>
        </authorList>
    </citation>
    <scope>NUCLEOTIDE SEQUENCE [LARGE SCALE GENOMIC DNA]</scope>
</reference>
<organism evidence="2 3">
    <name type="scientific">Scyliorhinus torazame</name>
    <name type="common">Cloudy catshark</name>
    <name type="synonym">Catulus torazame</name>
    <dbReference type="NCBI Taxonomy" id="75743"/>
    <lineage>
        <taxon>Eukaryota</taxon>
        <taxon>Metazoa</taxon>
        <taxon>Chordata</taxon>
        <taxon>Craniata</taxon>
        <taxon>Vertebrata</taxon>
        <taxon>Chondrichthyes</taxon>
        <taxon>Elasmobranchii</taxon>
        <taxon>Galeomorphii</taxon>
        <taxon>Galeoidea</taxon>
        <taxon>Carcharhiniformes</taxon>
        <taxon>Scyliorhinidae</taxon>
        <taxon>Scyliorhinus</taxon>
    </lineage>
</organism>
<accession>A0A401PUR7</accession>
<proteinExistence type="predicted"/>
<dbReference type="Proteomes" id="UP000288216">
    <property type="component" value="Unassembled WGS sequence"/>
</dbReference>
<feature type="non-terminal residue" evidence="2">
    <location>
        <position position="134"/>
    </location>
</feature>
<name>A0A401PUR7_SCYTO</name>